<comment type="caution">
    <text evidence="3">The sequence shown here is derived from an EMBL/GenBank/DDBJ whole genome shotgun (WGS) entry which is preliminary data.</text>
</comment>
<dbReference type="EMBL" id="SMTL01000002">
    <property type="protein sequence ID" value="TDK36718.1"/>
    <property type="molecule type" value="Genomic_DNA"/>
</dbReference>
<evidence type="ECO:0000256" key="1">
    <source>
        <dbReference type="ARBA" id="ARBA00006226"/>
    </source>
</evidence>
<dbReference type="NCBIfam" id="TIGR02385">
    <property type="entry name" value="RelE_StbE"/>
    <property type="match status" value="1"/>
</dbReference>
<sequence length="97" mass="11508">MGKVWPVKLRYTPRALSEVERAISYIAERSPEGARNVADRLNHLLILLREHPFSGTSNRYRGTRTLFLKPHPYMVYYQVRNDEIVVLRFRHTSRRAL</sequence>
<dbReference type="AlphaFoldDB" id="A0A4R5UIQ9"/>
<dbReference type="OrthoDB" id="595470at2"/>
<name>A0A4R5UIQ9_9HYPH</name>
<accession>A0A4R5UIQ9</accession>
<evidence type="ECO:0000256" key="2">
    <source>
        <dbReference type="ARBA" id="ARBA00022649"/>
    </source>
</evidence>
<dbReference type="PANTHER" id="PTHR33755:SF8">
    <property type="entry name" value="TOXIN PARE2"/>
    <property type="match status" value="1"/>
</dbReference>
<organism evidence="3 4">
    <name type="scientific">Rhizobium deserti</name>
    <dbReference type="NCBI Taxonomy" id="2547961"/>
    <lineage>
        <taxon>Bacteria</taxon>
        <taxon>Pseudomonadati</taxon>
        <taxon>Pseudomonadota</taxon>
        <taxon>Alphaproteobacteria</taxon>
        <taxon>Hyphomicrobiales</taxon>
        <taxon>Rhizobiaceae</taxon>
        <taxon>Rhizobium/Agrobacterium group</taxon>
        <taxon>Rhizobium</taxon>
    </lineage>
</organism>
<dbReference type="Proteomes" id="UP000295238">
    <property type="component" value="Unassembled WGS sequence"/>
</dbReference>
<gene>
    <name evidence="3" type="ORF">E2F50_07285</name>
</gene>
<evidence type="ECO:0000313" key="4">
    <source>
        <dbReference type="Proteomes" id="UP000295238"/>
    </source>
</evidence>
<comment type="similarity">
    <text evidence="1">Belongs to the RelE toxin family.</text>
</comment>
<keyword evidence="4" id="KW-1185">Reference proteome</keyword>
<proteinExistence type="inferred from homology"/>
<evidence type="ECO:0000313" key="3">
    <source>
        <dbReference type="EMBL" id="TDK36718.1"/>
    </source>
</evidence>
<dbReference type="InterPro" id="IPR007712">
    <property type="entry name" value="RelE/ParE_toxin"/>
</dbReference>
<reference evidence="3 4" key="1">
    <citation type="submission" date="2019-03" db="EMBL/GenBank/DDBJ databases">
        <title>Rhizobium sp. nov., an bacterium isolated from biocrust in Mu Us Desert.</title>
        <authorList>
            <person name="Lixiong L."/>
        </authorList>
    </citation>
    <scope>NUCLEOTIDE SEQUENCE [LARGE SCALE GENOMIC DNA]</scope>
    <source>
        <strain evidence="3 4">SPY-1</strain>
    </source>
</reference>
<dbReference type="InterPro" id="IPR051803">
    <property type="entry name" value="TA_system_RelE-like_toxin"/>
</dbReference>
<protein>
    <submittedName>
        <fullName evidence="3">Type II toxin-antitoxin system RelE/ParE family toxin</fullName>
    </submittedName>
</protein>
<dbReference type="PANTHER" id="PTHR33755">
    <property type="entry name" value="TOXIN PARE1-RELATED"/>
    <property type="match status" value="1"/>
</dbReference>
<dbReference type="Gene3D" id="3.30.2310.20">
    <property type="entry name" value="RelE-like"/>
    <property type="match status" value="1"/>
</dbReference>
<dbReference type="InterPro" id="IPR035093">
    <property type="entry name" value="RelE/ParE_toxin_dom_sf"/>
</dbReference>
<dbReference type="Pfam" id="PF05016">
    <property type="entry name" value="ParE_toxin"/>
    <property type="match status" value="1"/>
</dbReference>
<keyword evidence="2" id="KW-1277">Toxin-antitoxin system</keyword>